<comment type="caution">
    <text evidence="3">The sequence shown here is derived from an EMBL/GenBank/DDBJ whole genome shotgun (WGS) entry which is preliminary data.</text>
</comment>
<keyword evidence="2" id="KW-0238">DNA-binding</keyword>
<dbReference type="InterPro" id="IPR001448">
    <property type="entry name" value="SASP_alpha/beta-type"/>
</dbReference>
<evidence type="ECO:0000313" key="4">
    <source>
        <dbReference type="Proteomes" id="UP000244016"/>
    </source>
</evidence>
<dbReference type="Pfam" id="PF00269">
    <property type="entry name" value="SASP"/>
    <property type="match status" value="1"/>
</dbReference>
<organism evidence="3 4">
    <name type="scientific">Brockia lithotrophica</name>
    <dbReference type="NCBI Taxonomy" id="933949"/>
    <lineage>
        <taxon>Bacteria</taxon>
        <taxon>Bacillati</taxon>
        <taxon>Bacillota</taxon>
        <taxon>Bacilli</taxon>
        <taxon>Bacillales</taxon>
        <taxon>Bacillales Family X. Incertae Sedis</taxon>
        <taxon>Brockia</taxon>
    </lineage>
</organism>
<proteinExistence type="inferred from homology"/>
<evidence type="ECO:0000256" key="1">
    <source>
        <dbReference type="ARBA" id="ARBA00005442"/>
    </source>
</evidence>
<dbReference type="EMBL" id="PEBW01000006">
    <property type="protein sequence ID" value="PTQ51317.1"/>
    <property type="molecule type" value="Genomic_DNA"/>
</dbReference>
<dbReference type="AlphaFoldDB" id="A0A2T5G548"/>
<evidence type="ECO:0000313" key="3">
    <source>
        <dbReference type="EMBL" id="PTQ51317.1"/>
    </source>
</evidence>
<comment type="similarity">
    <text evidence="1">Belongs to the alpha/beta-type SASP family.</text>
</comment>
<dbReference type="PROSITE" id="PS00304">
    <property type="entry name" value="SASP_1"/>
    <property type="match status" value="1"/>
</dbReference>
<sequence length="69" mass="7709">MGRRRGVMSEGFKQELAKELGFYDKVKDGDWGNVTTREAGLLVRRAIEKAEEQLRGRTGAPEGREGGTR</sequence>
<protein>
    <submittedName>
        <fullName evidence="3">Small acid-soluble spore protein (Alpha/beta-type SASP)</fullName>
    </submittedName>
</protein>
<evidence type="ECO:0000256" key="2">
    <source>
        <dbReference type="ARBA" id="ARBA00023125"/>
    </source>
</evidence>
<reference evidence="3 4" key="1">
    <citation type="submission" date="2017-08" db="EMBL/GenBank/DDBJ databases">
        <title>Burning lignite coal seam in the remote Altai Mountains harbors a hydrogen-driven thermophilic microbial community.</title>
        <authorList>
            <person name="Kadnikov V.V."/>
            <person name="Mardanov A.V."/>
            <person name="Ivasenko D."/>
            <person name="Beletsky A.V."/>
            <person name="Karnachuk O.V."/>
            <person name="Ravin N.V."/>
        </authorList>
    </citation>
    <scope>NUCLEOTIDE SEQUENCE [LARGE SCALE GENOMIC DNA]</scope>
    <source>
        <strain evidence="3">AL31</strain>
    </source>
</reference>
<dbReference type="GO" id="GO:0003690">
    <property type="term" value="F:double-stranded DNA binding"/>
    <property type="evidence" value="ECO:0007669"/>
    <property type="project" value="InterPro"/>
</dbReference>
<dbReference type="Proteomes" id="UP000244016">
    <property type="component" value="Unassembled WGS sequence"/>
</dbReference>
<dbReference type="InterPro" id="IPR038300">
    <property type="entry name" value="SASP_sf_alpha/beta"/>
</dbReference>
<dbReference type="InterPro" id="IPR018126">
    <property type="entry name" value="SASP_alpha/beta-type_CS"/>
</dbReference>
<name>A0A2T5G548_9BACL</name>
<dbReference type="GO" id="GO:0006265">
    <property type="term" value="P:DNA topological change"/>
    <property type="evidence" value="ECO:0007669"/>
    <property type="project" value="InterPro"/>
</dbReference>
<gene>
    <name evidence="3" type="ORF">BLITH_0143</name>
</gene>
<accession>A0A2T5G548</accession>
<dbReference type="Gene3D" id="6.10.10.80">
    <property type="entry name" value="Small, acid-soluble spore protein, alpha/beta type-like"/>
    <property type="match status" value="1"/>
</dbReference>